<evidence type="ECO:0000256" key="1">
    <source>
        <dbReference type="SAM" id="Phobius"/>
    </source>
</evidence>
<keyword evidence="1" id="KW-0472">Membrane</keyword>
<feature type="transmembrane region" description="Helical" evidence="1">
    <location>
        <begin position="80"/>
        <end position="98"/>
    </location>
</feature>
<proteinExistence type="predicted"/>
<feature type="transmembrane region" description="Helical" evidence="1">
    <location>
        <begin position="219"/>
        <end position="239"/>
    </location>
</feature>
<evidence type="ECO:0000313" key="3">
    <source>
        <dbReference type="Proteomes" id="UP001296706"/>
    </source>
</evidence>
<dbReference type="Proteomes" id="UP001296706">
    <property type="component" value="Unassembled WGS sequence"/>
</dbReference>
<comment type="caution">
    <text evidence="2">The sequence shown here is derived from an EMBL/GenBank/DDBJ whole genome shotgun (WGS) entry which is preliminary data.</text>
</comment>
<gene>
    <name evidence="2" type="ORF">HF577_20990</name>
</gene>
<dbReference type="EMBL" id="JAAXKY010000071">
    <property type="protein sequence ID" value="NMH79557.1"/>
    <property type="molecule type" value="Genomic_DNA"/>
</dbReference>
<keyword evidence="1" id="KW-1133">Transmembrane helix</keyword>
<reference evidence="2 3" key="1">
    <citation type="submission" date="2020-04" db="EMBL/GenBank/DDBJ databases">
        <authorList>
            <person name="Klaysubun C."/>
            <person name="Duangmal K."/>
            <person name="Lipun K."/>
        </authorList>
    </citation>
    <scope>NUCLEOTIDE SEQUENCE [LARGE SCALE GENOMIC DNA]</scope>
    <source>
        <strain evidence="2 3">JCM 11839</strain>
    </source>
</reference>
<feature type="transmembrane region" description="Helical" evidence="1">
    <location>
        <begin position="133"/>
        <end position="154"/>
    </location>
</feature>
<dbReference type="RefSeq" id="WP_169397620.1">
    <property type="nucleotide sequence ID" value="NZ_BAAAJH010000010.1"/>
</dbReference>
<feature type="transmembrane region" description="Helical" evidence="1">
    <location>
        <begin position="166"/>
        <end position="188"/>
    </location>
</feature>
<sequence>MPDGTVRIMNRINRLFTATSLSVVLVSVERFSFTTRILLPPSDFLRLHELVQMVAIILVTVVIPALLFREVSGNFSALSARGGATVFLVFIVGVYYYSTGNGVHELASFTFNTYCDTATVTGNLCGGLFIDDFYTGNILFFVGGLLMNVALLVLERRNPHSPVVGGAFVVLLINAVVYAVTVVAYAGFDRVVVGLVYSVVQCVVALAFLLSVRSRYRQFPLITYLAVAYTLGAVASAVVRLL</sequence>
<feature type="transmembrane region" description="Helical" evidence="1">
    <location>
        <begin position="50"/>
        <end position="68"/>
    </location>
</feature>
<protein>
    <submittedName>
        <fullName evidence="2">Uncharacterized protein</fullName>
    </submittedName>
</protein>
<organism evidence="2 3">
    <name type="scientific">Pseudonocardia xinjiangensis</name>
    <dbReference type="NCBI Taxonomy" id="75289"/>
    <lineage>
        <taxon>Bacteria</taxon>
        <taxon>Bacillati</taxon>
        <taxon>Actinomycetota</taxon>
        <taxon>Actinomycetes</taxon>
        <taxon>Pseudonocardiales</taxon>
        <taxon>Pseudonocardiaceae</taxon>
        <taxon>Pseudonocardia</taxon>
    </lineage>
</organism>
<evidence type="ECO:0000313" key="2">
    <source>
        <dbReference type="EMBL" id="NMH79557.1"/>
    </source>
</evidence>
<accession>A0ABX1RGQ1</accession>
<feature type="transmembrane region" description="Helical" evidence="1">
    <location>
        <begin position="194"/>
        <end position="212"/>
    </location>
</feature>
<keyword evidence="3" id="KW-1185">Reference proteome</keyword>
<keyword evidence="1" id="KW-0812">Transmembrane</keyword>
<name>A0ABX1RGQ1_9PSEU</name>